<gene>
    <name evidence="2" type="ORF">Sango_3060000</name>
</gene>
<dbReference type="InterPro" id="IPR021109">
    <property type="entry name" value="Peptidase_aspartic_dom_sf"/>
</dbReference>
<name>A0AAE1W1B1_9LAMI</name>
<dbReference type="Proteomes" id="UP001289374">
    <property type="component" value="Unassembled WGS sequence"/>
</dbReference>
<sequence length="407" mass="45366">MAQNPERTINEMTSPDLNQQPLCIEYPTLAVDFELKSGLIHLFPTFRGLAGEDPHKHIKEFHVVCSGMRPQGVTEKQVKLRAFPFSLGDKAKDWLYSLPTRTIETRASIQNLESQVSQLASSVSRLESQERFAKSRKKEEEREILETLRKVEVNIPLLDVIKQVPRYAKFLKELCTNKSKLRGDERVSMGENVSAILQRKLPPKCKDPGMFSIPCKIGNIGIEKAMCDLGASINVMPLSIYKSLNIGPLKETGVVIQLADRSIVYPKGVLEDILVQVNELIFPADFYVLDMTENTSPNSTSILLGRPFLKTSKTKIDVDAGILSMEFDNEVVSFNIGGVTQNSSDTHSVFLIDFIDPLVRGNAIFDSGGAFEMTTNKSPTSNPRTYKSQGEQKMILRLGVPTPNSTD</sequence>
<evidence type="ECO:0000313" key="2">
    <source>
        <dbReference type="EMBL" id="KAK4384445.1"/>
    </source>
</evidence>
<feature type="coiled-coil region" evidence="1">
    <location>
        <begin position="109"/>
        <end position="143"/>
    </location>
</feature>
<reference evidence="2" key="1">
    <citation type="submission" date="2020-06" db="EMBL/GenBank/DDBJ databases">
        <authorList>
            <person name="Li T."/>
            <person name="Hu X."/>
            <person name="Zhang T."/>
            <person name="Song X."/>
            <person name="Zhang H."/>
            <person name="Dai N."/>
            <person name="Sheng W."/>
            <person name="Hou X."/>
            <person name="Wei L."/>
        </authorList>
    </citation>
    <scope>NUCLEOTIDE SEQUENCE</scope>
    <source>
        <strain evidence="2">K16</strain>
        <tissue evidence="2">Leaf</tissue>
    </source>
</reference>
<reference evidence="2" key="2">
    <citation type="journal article" date="2024" name="Plant">
        <title>Genomic evolution and insights into agronomic trait innovations of Sesamum species.</title>
        <authorList>
            <person name="Miao H."/>
            <person name="Wang L."/>
            <person name="Qu L."/>
            <person name="Liu H."/>
            <person name="Sun Y."/>
            <person name="Le M."/>
            <person name="Wang Q."/>
            <person name="Wei S."/>
            <person name="Zheng Y."/>
            <person name="Lin W."/>
            <person name="Duan Y."/>
            <person name="Cao H."/>
            <person name="Xiong S."/>
            <person name="Wang X."/>
            <person name="Wei L."/>
            <person name="Li C."/>
            <person name="Ma Q."/>
            <person name="Ju M."/>
            <person name="Zhao R."/>
            <person name="Li G."/>
            <person name="Mu C."/>
            <person name="Tian Q."/>
            <person name="Mei H."/>
            <person name="Zhang T."/>
            <person name="Gao T."/>
            <person name="Zhang H."/>
        </authorList>
    </citation>
    <scope>NUCLEOTIDE SEQUENCE</scope>
    <source>
        <strain evidence="2">K16</strain>
    </source>
</reference>
<proteinExistence type="predicted"/>
<dbReference type="PANTHER" id="PTHR33067:SF15">
    <property type="entry name" value="RNA-DIRECTED DNA POLYMERASE"/>
    <property type="match status" value="1"/>
</dbReference>
<keyword evidence="3" id="KW-1185">Reference proteome</keyword>
<comment type="caution">
    <text evidence="2">The sequence shown here is derived from an EMBL/GenBank/DDBJ whole genome shotgun (WGS) entry which is preliminary data.</text>
</comment>
<dbReference type="PANTHER" id="PTHR33067">
    <property type="entry name" value="RNA-DIRECTED DNA POLYMERASE-RELATED"/>
    <property type="match status" value="1"/>
</dbReference>
<dbReference type="SUPFAM" id="SSF50630">
    <property type="entry name" value="Acid proteases"/>
    <property type="match status" value="1"/>
</dbReference>
<keyword evidence="1" id="KW-0175">Coiled coil</keyword>
<evidence type="ECO:0008006" key="4">
    <source>
        <dbReference type="Google" id="ProtNLM"/>
    </source>
</evidence>
<dbReference type="AlphaFoldDB" id="A0AAE1W1B1"/>
<evidence type="ECO:0000256" key="1">
    <source>
        <dbReference type="SAM" id="Coils"/>
    </source>
</evidence>
<evidence type="ECO:0000313" key="3">
    <source>
        <dbReference type="Proteomes" id="UP001289374"/>
    </source>
</evidence>
<dbReference type="CDD" id="cd00303">
    <property type="entry name" value="retropepsin_like"/>
    <property type="match status" value="1"/>
</dbReference>
<dbReference type="EMBL" id="JACGWL010000127">
    <property type="protein sequence ID" value="KAK4384445.1"/>
    <property type="molecule type" value="Genomic_DNA"/>
</dbReference>
<organism evidence="2 3">
    <name type="scientific">Sesamum angolense</name>
    <dbReference type="NCBI Taxonomy" id="2727404"/>
    <lineage>
        <taxon>Eukaryota</taxon>
        <taxon>Viridiplantae</taxon>
        <taxon>Streptophyta</taxon>
        <taxon>Embryophyta</taxon>
        <taxon>Tracheophyta</taxon>
        <taxon>Spermatophyta</taxon>
        <taxon>Magnoliopsida</taxon>
        <taxon>eudicotyledons</taxon>
        <taxon>Gunneridae</taxon>
        <taxon>Pentapetalae</taxon>
        <taxon>asterids</taxon>
        <taxon>lamiids</taxon>
        <taxon>Lamiales</taxon>
        <taxon>Pedaliaceae</taxon>
        <taxon>Sesamum</taxon>
    </lineage>
</organism>
<dbReference type="Gene3D" id="2.40.70.10">
    <property type="entry name" value="Acid Proteases"/>
    <property type="match status" value="1"/>
</dbReference>
<accession>A0AAE1W1B1</accession>
<protein>
    <recommendedName>
        <fullName evidence="4">Retrotransposon gag protein</fullName>
    </recommendedName>
</protein>